<keyword evidence="3" id="KW-1185">Reference proteome</keyword>
<dbReference type="EMBL" id="DS178265">
    <property type="protein sequence ID" value="EFP76528.1"/>
    <property type="molecule type" value="Genomic_DNA"/>
</dbReference>
<accession>E3JWV3</accession>
<evidence type="ECO:0000313" key="2">
    <source>
        <dbReference type="EMBL" id="EFP76528.1"/>
    </source>
</evidence>
<dbReference type="Gene3D" id="2.60.120.620">
    <property type="entry name" value="q2cbj1_9rhob like domain"/>
    <property type="match status" value="1"/>
</dbReference>
<dbReference type="GeneID" id="10528301"/>
<proteinExistence type="predicted"/>
<reference key="1">
    <citation type="submission" date="2007-01" db="EMBL/GenBank/DDBJ databases">
        <title>The Genome Sequence of Puccinia graminis f. sp. tritici Strain CRL 75-36-700-3.</title>
        <authorList>
            <consortium name="The Broad Institute Genome Sequencing Platform"/>
            <person name="Birren B."/>
            <person name="Lander E."/>
            <person name="Galagan J."/>
            <person name="Nusbaum C."/>
            <person name="Devon K."/>
            <person name="Cuomo C."/>
            <person name="Jaffe D."/>
            <person name="Butler J."/>
            <person name="Alvarez P."/>
            <person name="Gnerre S."/>
            <person name="Grabherr M."/>
            <person name="Mauceli E."/>
            <person name="Brockman W."/>
            <person name="Young S."/>
            <person name="LaButti K."/>
            <person name="Sykes S."/>
            <person name="DeCaprio D."/>
            <person name="Crawford M."/>
            <person name="Koehrsen M."/>
            <person name="Engels R."/>
            <person name="Montgomery P."/>
            <person name="Pearson M."/>
            <person name="Howarth C."/>
            <person name="Larson L."/>
            <person name="White J."/>
            <person name="Zeng Q."/>
            <person name="Kodira C."/>
            <person name="Yandava C."/>
            <person name="Alvarado L."/>
            <person name="O'Leary S."/>
            <person name="Szabo L."/>
            <person name="Dean R."/>
            <person name="Schein J."/>
        </authorList>
    </citation>
    <scope>NUCLEOTIDE SEQUENCE</scope>
    <source>
        <strain>CRL 75-36-700-3</strain>
    </source>
</reference>
<dbReference type="Pfam" id="PF13640">
    <property type="entry name" value="2OG-FeII_Oxy_3"/>
    <property type="match status" value="1"/>
</dbReference>
<dbReference type="Proteomes" id="UP000008783">
    <property type="component" value="Unassembled WGS sequence"/>
</dbReference>
<feature type="domain" description="Prolyl 4-hydroxylase alpha subunit Fe(2+) 2OG dioxygenase" evidence="1">
    <location>
        <begin position="129"/>
        <end position="212"/>
    </location>
</feature>
<organism evidence="2 3">
    <name type="scientific">Puccinia graminis f. sp. tritici (strain CRL 75-36-700-3 / race SCCL)</name>
    <name type="common">Black stem rust fungus</name>
    <dbReference type="NCBI Taxonomy" id="418459"/>
    <lineage>
        <taxon>Eukaryota</taxon>
        <taxon>Fungi</taxon>
        <taxon>Dikarya</taxon>
        <taxon>Basidiomycota</taxon>
        <taxon>Pucciniomycotina</taxon>
        <taxon>Pucciniomycetes</taxon>
        <taxon>Pucciniales</taxon>
        <taxon>Pucciniaceae</taxon>
        <taxon>Puccinia</taxon>
    </lineage>
</organism>
<dbReference type="InParanoid" id="E3JWV3"/>
<dbReference type="VEuPathDB" id="FungiDB:PGTG_02969"/>
<dbReference type="KEGG" id="pgr:PGTG_02969"/>
<dbReference type="RefSeq" id="XP_003320947.1">
    <property type="nucleotide sequence ID" value="XM_003320899.1"/>
</dbReference>
<dbReference type="OMA" id="MMSICED"/>
<evidence type="ECO:0000259" key="1">
    <source>
        <dbReference type="Pfam" id="PF13640"/>
    </source>
</evidence>
<evidence type="ECO:0000313" key="3">
    <source>
        <dbReference type="Proteomes" id="UP000008783"/>
    </source>
</evidence>
<dbReference type="HOGENOM" id="CLU_007520_1_0_1"/>
<dbReference type="InterPro" id="IPR044862">
    <property type="entry name" value="Pro_4_hyd_alph_FE2OG_OXY"/>
</dbReference>
<dbReference type="OrthoDB" id="2506106at2759"/>
<dbReference type="PANTHER" id="PTHR33099">
    <property type="entry name" value="FE2OG DIOXYGENASE DOMAIN-CONTAINING PROTEIN"/>
    <property type="match status" value="1"/>
</dbReference>
<sequence length="833" mass="93994">MTNKTDYQANLRAELINGFAAITTPGSFAAWEALPTTPPAGLSVDGVGQIAMPLSEGQIRELIAKAHQAPYGHRSETLVDLSVRNTWEINGNQLSFLDPAWQGYLLKLSKTVASKLGIMGPIRAELYKMLIYEKGAMFKAHTDTEKIPGMFGTLIICLPSAHTGGEVLVRHNRDSMILRTSDATQSFACWYSDVSHEVLPVQSGYRCVLTFNLATCPDQTRPAAAALELQKVPLRNALECWLRDSADHNATHVPSHLYHALDHEYTEASMSARTLKTKDWAQVRALQDLALQRPFEIFLALLEKKEDGDVDLHYPDLYDNYGPGDDEIAELEDEEASTIHEITDVRDIIYTVKSLRTLDGTTIASNYYFDRSFCLVDDPFDEMEITEEEYESYMGNEGPYATHFYRRSALVMVPRDHRFVNFLVTCATRYPGSQANFDSILSYLKNIFAHPSDPLPLLDALATLFKEKSRRVVIRDSITELLKTALNHNHHKLFQAVVTHHQDQLPVDFFDWAKARLDKLQEQDRTEKYQTWLPLVIQPISWMEDRIRIITKMATNPTGEATVPNAVLTSMGIWAQDQMGQCIETFIKTTQSPTTLDVDMIISTLVYLDEATISARFTSIFAGFTHVRATAFLLGLLSWLKTPAAASHLPNSGNIELFRSLSVGVFNRQKRLSDISTPTNQRWAHRPHLWAVTPHGLIQFACDLNDFQSTDGPSLLEPFIQEINAQCTTFPADDMRDFWMPFLFQLIPALVSRSVSLNIPVFQQLTRQFIEHLDNKVLGPCPSAPVAQDQLDEWRKLQKELYSTVTQNIQHETLRSLLGDEEAARVQSLAGLT</sequence>
<name>E3JWV3_PUCGT</name>
<reference evidence="3" key="2">
    <citation type="journal article" date="2011" name="Proc. Natl. Acad. Sci. U.S.A.">
        <title>Obligate biotrophy features unraveled by the genomic analysis of rust fungi.</title>
        <authorList>
            <person name="Duplessis S."/>
            <person name="Cuomo C.A."/>
            <person name="Lin Y.-C."/>
            <person name="Aerts A."/>
            <person name="Tisserant E."/>
            <person name="Veneault-Fourrey C."/>
            <person name="Joly D.L."/>
            <person name="Hacquard S."/>
            <person name="Amselem J."/>
            <person name="Cantarel B.L."/>
            <person name="Chiu R."/>
            <person name="Coutinho P.M."/>
            <person name="Feau N."/>
            <person name="Field M."/>
            <person name="Frey P."/>
            <person name="Gelhaye E."/>
            <person name="Goldberg J."/>
            <person name="Grabherr M.G."/>
            <person name="Kodira C.D."/>
            <person name="Kohler A."/>
            <person name="Kuees U."/>
            <person name="Lindquist E.A."/>
            <person name="Lucas S.M."/>
            <person name="Mago R."/>
            <person name="Mauceli E."/>
            <person name="Morin E."/>
            <person name="Murat C."/>
            <person name="Pangilinan J.L."/>
            <person name="Park R."/>
            <person name="Pearson M."/>
            <person name="Quesneville H."/>
            <person name="Rouhier N."/>
            <person name="Sakthikumar S."/>
            <person name="Salamov A.A."/>
            <person name="Schmutz J."/>
            <person name="Selles B."/>
            <person name="Shapiro H."/>
            <person name="Tanguay P."/>
            <person name="Tuskan G.A."/>
            <person name="Henrissat B."/>
            <person name="Van de Peer Y."/>
            <person name="Rouze P."/>
            <person name="Ellis J.G."/>
            <person name="Dodds P.N."/>
            <person name="Schein J.E."/>
            <person name="Zhong S."/>
            <person name="Hamelin R.C."/>
            <person name="Grigoriev I.V."/>
            <person name="Szabo L.J."/>
            <person name="Martin F."/>
        </authorList>
    </citation>
    <scope>NUCLEOTIDE SEQUENCE [LARGE SCALE GENOMIC DNA]</scope>
    <source>
        <strain evidence="3">CRL 75-36-700-3 / race SCCL</strain>
    </source>
</reference>
<dbReference type="AlphaFoldDB" id="E3JWV3"/>
<dbReference type="PANTHER" id="PTHR33099:SF7">
    <property type="entry name" value="MYND-TYPE DOMAIN-CONTAINING PROTEIN"/>
    <property type="match status" value="1"/>
</dbReference>
<protein>
    <recommendedName>
        <fullName evidence="1">Prolyl 4-hydroxylase alpha subunit Fe(2+) 2OG dioxygenase domain-containing protein</fullName>
    </recommendedName>
</protein>
<gene>
    <name evidence="2" type="ORF">PGTG_02969</name>
</gene>